<keyword evidence="1" id="KW-1133">Transmembrane helix</keyword>
<dbReference type="AlphaFoldDB" id="A0AAE0CLA0"/>
<evidence type="ECO:0000313" key="2">
    <source>
        <dbReference type="EMBL" id="KAK2655332.1"/>
    </source>
</evidence>
<comment type="caution">
    <text evidence="2">The sequence shown here is derived from an EMBL/GenBank/DDBJ whole genome shotgun (WGS) entry which is preliminary data.</text>
</comment>
<evidence type="ECO:0000313" key="3">
    <source>
        <dbReference type="Proteomes" id="UP001280121"/>
    </source>
</evidence>
<organism evidence="2 3">
    <name type="scientific">Dipteronia dyeriana</name>
    <dbReference type="NCBI Taxonomy" id="168575"/>
    <lineage>
        <taxon>Eukaryota</taxon>
        <taxon>Viridiplantae</taxon>
        <taxon>Streptophyta</taxon>
        <taxon>Embryophyta</taxon>
        <taxon>Tracheophyta</taxon>
        <taxon>Spermatophyta</taxon>
        <taxon>Magnoliopsida</taxon>
        <taxon>eudicotyledons</taxon>
        <taxon>Gunneridae</taxon>
        <taxon>Pentapetalae</taxon>
        <taxon>rosids</taxon>
        <taxon>malvids</taxon>
        <taxon>Sapindales</taxon>
        <taxon>Sapindaceae</taxon>
        <taxon>Hippocastanoideae</taxon>
        <taxon>Acereae</taxon>
        <taxon>Dipteronia</taxon>
    </lineage>
</organism>
<keyword evidence="3" id="KW-1185">Reference proteome</keyword>
<sequence length="178" mass="20390">MLIQWEMKFSSGVICWLLLRELDHDRPTDEMRFLLRNHVVKFFKVVFCLFTGLCFGVVSDMSMYAAVENGIHQRYFPEADEVLLEELMVVLTLGVFQEAYDAMKPCLIYMLDWILMGVDERFKIPVWSSGEGFEEEGEAGRHSEIEASDLSSLGFIAMDTNETELSPRPMGTSVQLVV</sequence>
<protein>
    <submittedName>
        <fullName evidence="2">Uncharacterized protein</fullName>
    </submittedName>
</protein>
<gene>
    <name evidence="2" type="ORF">Ddye_008384</name>
</gene>
<keyword evidence="1" id="KW-0472">Membrane</keyword>
<accession>A0AAE0CLA0</accession>
<dbReference type="PANTHER" id="PTHR48449">
    <property type="entry name" value="DUF1985 DOMAIN-CONTAINING PROTEIN"/>
    <property type="match status" value="1"/>
</dbReference>
<name>A0AAE0CLA0_9ROSI</name>
<proteinExistence type="predicted"/>
<reference evidence="2" key="1">
    <citation type="journal article" date="2023" name="Plant J.">
        <title>Genome sequences and population genomics provide insights into the demographic history, inbreeding, and mutation load of two 'living fossil' tree species of Dipteronia.</title>
        <authorList>
            <person name="Feng Y."/>
            <person name="Comes H.P."/>
            <person name="Chen J."/>
            <person name="Zhu S."/>
            <person name="Lu R."/>
            <person name="Zhang X."/>
            <person name="Li P."/>
            <person name="Qiu J."/>
            <person name="Olsen K.M."/>
            <person name="Qiu Y."/>
        </authorList>
    </citation>
    <scope>NUCLEOTIDE SEQUENCE</scope>
    <source>
        <strain evidence="2">KIB01</strain>
    </source>
</reference>
<keyword evidence="1" id="KW-0812">Transmembrane</keyword>
<dbReference type="EMBL" id="JANJYI010000003">
    <property type="protein sequence ID" value="KAK2655332.1"/>
    <property type="molecule type" value="Genomic_DNA"/>
</dbReference>
<feature type="transmembrane region" description="Helical" evidence="1">
    <location>
        <begin position="42"/>
        <end position="67"/>
    </location>
</feature>
<dbReference type="PANTHER" id="PTHR48449:SF1">
    <property type="entry name" value="DUF1985 DOMAIN-CONTAINING PROTEIN"/>
    <property type="match status" value="1"/>
</dbReference>
<evidence type="ECO:0000256" key="1">
    <source>
        <dbReference type="SAM" id="Phobius"/>
    </source>
</evidence>
<dbReference type="Proteomes" id="UP001280121">
    <property type="component" value="Unassembled WGS sequence"/>
</dbReference>